<organism evidence="1 2">
    <name type="scientific">Craurococcus roseus</name>
    <dbReference type="NCBI Taxonomy" id="77585"/>
    <lineage>
        <taxon>Bacteria</taxon>
        <taxon>Pseudomonadati</taxon>
        <taxon>Pseudomonadota</taxon>
        <taxon>Alphaproteobacteria</taxon>
        <taxon>Acetobacterales</taxon>
        <taxon>Acetobacteraceae</taxon>
        <taxon>Craurococcus</taxon>
    </lineage>
</organism>
<gene>
    <name evidence="1" type="ORF">GCM10009416_48320</name>
</gene>
<dbReference type="RefSeq" id="WP_343898016.1">
    <property type="nucleotide sequence ID" value="NZ_BAAAFZ010000098.1"/>
</dbReference>
<comment type="caution">
    <text evidence="1">The sequence shown here is derived from an EMBL/GenBank/DDBJ whole genome shotgun (WGS) entry which is preliminary data.</text>
</comment>
<dbReference type="Proteomes" id="UP001501588">
    <property type="component" value="Unassembled WGS sequence"/>
</dbReference>
<dbReference type="EMBL" id="BAAAFZ010000098">
    <property type="protein sequence ID" value="GAA0605116.1"/>
    <property type="molecule type" value="Genomic_DNA"/>
</dbReference>
<name>A0ABN1G6K5_9PROT</name>
<protein>
    <submittedName>
        <fullName evidence="1">Uncharacterized protein</fullName>
    </submittedName>
</protein>
<sequence length="70" mass="7519">MTLHHLADDELDSVNGGARFSSFINIDDSFNIQQNIVVQNAINVQAGILNVPALSSQSIVQTAGQIIKIN</sequence>
<proteinExistence type="predicted"/>
<accession>A0ABN1G6K5</accession>
<keyword evidence="2" id="KW-1185">Reference proteome</keyword>
<evidence type="ECO:0000313" key="1">
    <source>
        <dbReference type="EMBL" id="GAA0605116.1"/>
    </source>
</evidence>
<reference evidence="1 2" key="1">
    <citation type="journal article" date="2019" name="Int. J. Syst. Evol. Microbiol.">
        <title>The Global Catalogue of Microorganisms (GCM) 10K type strain sequencing project: providing services to taxonomists for standard genome sequencing and annotation.</title>
        <authorList>
            <consortium name="The Broad Institute Genomics Platform"/>
            <consortium name="The Broad Institute Genome Sequencing Center for Infectious Disease"/>
            <person name="Wu L."/>
            <person name="Ma J."/>
        </authorList>
    </citation>
    <scope>NUCLEOTIDE SEQUENCE [LARGE SCALE GENOMIC DNA]</scope>
    <source>
        <strain evidence="1 2">JCM 9933</strain>
    </source>
</reference>
<evidence type="ECO:0000313" key="2">
    <source>
        <dbReference type="Proteomes" id="UP001501588"/>
    </source>
</evidence>